<sequence length="154" mass="16326">MGSAGFIGFLSIDARSVPFYLLCEVISFVIAFLITFFYGESHDQLVNPVTATVAESETKIGTATVAEPAQPSHNKAETVLSPVSGQAEDLSKINDDVFSQKMMGDGEAIVPADGTIYAPVDGEITVAYATKHAYGLTSANEAEILIHIGQIQLT</sequence>
<keyword evidence="3 9" id="KW-0762">Sugar transport</keyword>
<protein>
    <submittedName>
        <fullName evidence="9">PTS glucose transporter subunit IIA</fullName>
    </submittedName>
</protein>
<dbReference type="InterPro" id="IPR011055">
    <property type="entry name" value="Dup_hybrid_motif"/>
</dbReference>
<dbReference type="PROSITE" id="PS51093">
    <property type="entry name" value="PTS_EIIA_TYPE_1"/>
    <property type="match status" value="1"/>
</dbReference>
<keyword evidence="7" id="KW-1133">Transmembrane helix</keyword>
<keyword evidence="6" id="KW-0418">Kinase</keyword>
<keyword evidence="7" id="KW-0472">Membrane</keyword>
<keyword evidence="2" id="KW-0813">Transport</keyword>
<dbReference type="GO" id="GO:0005737">
    <property type="term" value="C:cytoplasm"/>
    <property type="evidence" value="ECO:0007669"/>
    <property type="project" value="UniProtKB-SubCell"/>
</dbReference>
<evidence type="ECO:0000256" key="2">
    <source>
        <dbReference type="ARBA" id="ARBA00022448"/>
    </source>
</evidence>
<dbReference type="Gene3D" id="2.70.70.10">
    <property type="entry name" value="Glucose Permease (Domain IIA)"/>
    <property type="match status" value="1"/>
</dbReference>
<dbReference type="AlphaFoldDB" id="A0AAJ1HQI1"/>
<gene>
    <name evidence="9" type="ORF">PO250_00470</name>
</gene>
<organism evidence="9 10">
    <name type="scientific">Limosilactobacillus mucosae</name>
    <name type="common">Lactobacillus mucosae</name>
    <dbReference type="NCBI Taxonomy" id="97478"/>
    <lineage>
        <taxon>Bacteria</taxon>
        <taxon>Bacillati</taxon>
        <taxon>Bacillota</taxon>
        <taxon>Bacilli</taxon>
        <taxon>Lactobacillales</taxon>
        <taxon>Lactobacillaceae</taxon>
        <taxon>Limosilactobacillus</taxon>
    </lineage>
</organism>
<evidence type="ECO:0000256" key="6">
    <source>
        <dbReference type="ARBA" id="ARBA00022777"/>
    </source>
</evidence>
<dbReference type="SUPFAM" id="SSF51261">
    <property type="entry name" value="Duplicated hybrid motif"/>
    <property type="match status" value="1"/>
</dbReference>
<proteinExistence type="predicted"/>
<dbReference type="InterPro" id="IPR001127">
    <property type="entry name" value="PTS_EIIA_1_perm"/>
</dbReference>
<evidence type="ECO:0000259" key="8">
    <source>
        <dbReference type="PROSITE" id="PS51093"/>
    </source>
</evidence>
<evidence type="ECO:0000313" key="9">
    <source>
        <dbReference type="EMBL" id="MDC2828829.1"/>
    </source>
</evidence>
<accession>A0AAJ1HQI1</accession>
<evidence type="ECO:0000256" key="4">
    <source>
        <dbReference type="ARBA" id="ARBA00022679"/>
    </source>
</evidence>
<name>A0AAJ1HQI1_LIMMU</name>
<comment type="caution">
    <text evidence="9">The sequence shown here is derived from an EMBL/GenBank/DDBJ whole genome shotgun (WGS) entry which is preliminary data.</text>
</comment>
<evidence type="ECO:0000313" key="10">
    <source>
        <dbReference type="Proteomes" id="UP001220670"/>
    </source>
</evidence>
<keyword evidence="4" id="KW-0808">Transferase</keyword>
<dbReference type="EMBL" id="JAQONE010000001">
    <property type="protein sequence ID" value="MDC2828829.1"/>
    <property type="molecule type" value="Genomic_DNA"/>
</dbReference>
<feature type="transmembrane region" description="Helical" evidence="7">
    <location>
        <begin position="19"/>
        <end position="38"/>
    </location>
</feature>
<dbReference type="InterPro" id="IPR050890">
    <property type="entry name" value="PTS_EIIA_component"/>
</dbReference>
<evidence type="ECO:0000256" key="1">
    <source>
        <dbReference type="ARBA" id="ARBA00004496"/>
    </source>
</evidence>
<evidence type="ECO:0000256" key="5">
    <source>
        <dbReference type="ARBA" id="ARBA00022683"/>
    </source>
</evidence>
<dbReference type="PANTHER" id="PTHR45008">
    <property type="entry name" value="PTS SYSTEM GLUCOSE-SPECIFIC EIIA COMPONENT"/>
    <property type="match status" value="1"/>
</dbReference>
<dbReference type="Pfam" id="PF00358">
    <property type="entry name" value="PTS_EIIA_1"/>
    <property type="match status" value="1"/>
</dbReference>
<evidence type="ECO:0000256" key="3">
    <source>
        <dbReference type="ARBA" id="ARBA00022597"/>
    </source>
</evidence>
<comment type="subcellular location">
    <subcellularLocation>
        <location evidence="1">Cytoplasm</location>
    </subcellularLocation>
</comment>
<dbReference type="Proteomes" id="UP001220670">
    <property type="component" value="Unassembled WGS sequence"/>
</dbReference>
<reference evidence="9" key="1">
    <citation type="submission" date="2023-01" db="EMBL/GenBank/DDBJ databases">
        <title>Genome analysis of 13 Lactobacillus isolated from gut of wild boar.</title>
        <authorList>
            <person name="Papp P."/>
            <person name="Libisch B."/>
            <person name="Nagy T."/>
            <person name="Olasz F."/>
        </authorList>
    </citation>
    <scope>NUCLEOTIDE SEQUENCE</scope>
    <source>
        <strain evidence="9">F146</strain>
    </source>
</reference>
<dbReference type="PANTHER" id="PTHR45008:SF1">
    <property type="entry name" value="PTS SYSTEM GLUCOSE-SPECIFIC EIIA COMPONENT"/>
    <property type="match status" value="1"/>
</dbReference>
<feature type="domain" description="PTS EIIA type-1" evidence="8">
    <location>
        <begin position="95"/>
        <end position="154"/>
    </location>
</feature>
<dbReference type="GO" id="GO:0009401">
    <property type="term" value="P:phosphoenolpyruvate-dependent sugar phosphotransferase system"/>
    <property type="evidence" value="ECO:0007669"/>
    <property type="project" value="UniProtKB-KW"/>
</dbReference>
<keyword evidence="5" id="KW-0598">Phosphotransferase system</keyword>
<dbReference type="GO" id="GO:0016301">
    <property type="term" value="F:kinase activity"/>
    <property type="evidence" value="ECO:0007669"/>
    <property type="project" value="UniProtKB-KW"/>
</dbReference>
<keyword evidence="7" id="KW-0812">Transmembrane</keyword>
<evidence type="ECO:0000256" key="7">
    <source>
        <dbReference type="SAM" id="Phobius"/>
    </source>
</evidence>